<organism evidence="3 4">
    <name type="scientific">Streptosporangium fragile</name>
    <dbReference type="NCBI Taxonomy" id="46186"/>
    <lineage>
        <taxon>Bacteria</taxon>
        <taxon>Bacillati</taxon>
        <taxon>Actinomycetota</taxon>
        <taxon>Actinomycetes</taxon>
        <taxon>Streptosporangiales</taxon>
        <taxon>Streptosporangiaceae</taxon>
        <taxon>Streptosporangium</taxon>
    </lineage>
</organism>
<evidence type="ECO:0000313" key="3">
    <source>
        <dbReference type="EMBL" id="GAA2916377.1"/>
    </source>
</evidence>
<dbReference type="Pfam" id="PF13340">
    <property type="entry name" value="DUF4096"/>
    <property type="match status" value="1"/>
</dbReference>
<dbReference type="RefSeq" id="WP_344982395.1">
    <property type="nucleotide sequence ID" value="NZ_BAAAVI010000175.1"/>
</dbReference>
<evidence type="ECO:0000259" key="1">
    <source>
        <dbReference type="Pfam" id="PF01609"/>
    </source>
</evidence>
<dbReference type="Proteomes" id="UP001500831">
    <property type="component" value="Unassembled WGS sequence"/>
</dbReference>
<dbReference type="EMBL" id="BAAAVI010000175">
    <property type="protein sequence ID" value="GAA2916377.1"/>
    <property type="molecule type" value="Genomic_DNA"/>
</dbReference>
<comment type="caution">
    <text evidence="3">The sequence shown here is derived from an EMBL/GenBank/DDBJ whole genome shotgun (WGS) entry which is preliminary data.</text>
</comment>
<name>A0ABP6J0R7_9ACTN</name>
<feature type="domain" description="Transposase IS4-like" evidence="1">
    <location>
        <begin position="105"/>
        <end position="255"/>
    </location>
</feature>
<dbReference type="PANTHER" id="PTHR30007:SF0">
    <property type="entry name" value="TRANSPOSASE"/>
    <property type="match status" value="1"/>
</dbReference>
<evidence type="ECO:0000313" key="4">
    <source>
        <dbReference type="Proteomes" id="UP001500831"/>
    </source>
</evidence>
<keyword evidence="4" id="KW-1185">Reference proteome</keyword>
<sequence length="282" mass="31673">MTPRRRYPCDLTDAQWQLIEPFVSAWRATRAGGRTPTTDLREVVNAILYVTRTGIAWRYLPHDFPPHTTVYDYFTAWESDGIAEQIHAALREQVRRRKGRRVLPSAAVIDAQSVKASPNAPETTQGYDAGKRIKGRKRHIATDTLGLLLVVLITAASVQDSTGGKQVLDHLHAHFPGVSKVWADGGYKNGAVAHGAALGIDVELVQRDPQVKGFAVQPRRWIVEQTLGILARYRRLHRDYETHPERSRAMVHWAMIGTLSHRLTGTPVRFRRNTLPKQDASA</sequence>
<accession>A0ABP6J0R7</accession>
<evidence type="ECO:0000259" key="2">
    <source>
        <dbReference type="Pfam" id="PF13340"/>
    </source>
</evidence>
<protein>
    <submittedName>
        <fullName evidence="3">IS5-like element ISSco3 family transposase</fullName>
    </submittedName>
</protein>
<feature type="domain" description="Insertion element IS402-like" evidence="2">
    <location>
        <begin position="11"/>
        <end position="87"/>
    </location>
</feature>
<dbReference type="InterPro" id="IPR025161">
    <property type="entry name" value="IS402-like_dom"/>
</dbReference>
<dbReference type="InterPro" id="IPR002559">
    <property type="entry name" value="Transposase_11"/>
</dbReference>
<proteinExistence type="predicted"/>
<reference evidence="4" key="1">
    <citation type="journal article" date="2019" name="Int. J. Syst. Evol. Microbiol.">
        <title>The Global Catalogue of Microorganisms (GCM) 10K type strain sequencing project: providing services to taxonomists for standard genome sequencing and annotation.</title>
        <authorList>
            <consortium name="The Broad Institute Genomics Platform"/>
            <consortium name="The Broad Institute Genome Sequencing Center for Infectious Disease"/>
            <person name="Wu L."/>
            <person name="Ma J."/>
        </authorList>
    </citation>
    <scope>NUCLEOTIDE SEQUENCE [LARGE SCALE GENOMIC DNA]</scope>
    <source>
        <strain evidence="4">JCM 6242</strain>
    </source>
</reference>
<gene>
    <name evidence="3" type="ORF">GCM10010517_81950</name>
</gene>
<dbReference type="Pfam" id="PF01609">
    <property type="entry name" value="DDE_Tnp_1"/>
    <property type="match status" value="1"/>
</dbReference>
<dbReference type="PANTHER" id="PTHR30007">
    <property type="entry name" value="PHP DOMAIN PROTEIN"/>
    <property type="match status" value="1"/>
</dbReference>
<dbReference type="NCBIfam" id="NF033580">
    <property type="entry name" value="transpos_IS5_3"/>
    <property type="match status" value="1"/>
</dbReference>